<organism evidence="1 2">
    <name type="scientific">Cichorium intybus</name>
    <name type="common">Chicory</name>
    <dbReference type="NCBI Taxonomy" id="13427"/>
    <lineage>
        <taxon>Eukaryota</taxon>
        <taxon>Viridiplantae</taxon>
        <taxon>Streptophyta</taxon>
        <taxon>Embryophyta</taxon>
        <taxon>Tracheophyta</taxon>
        <taxon>Spermatophyta</taxon>
        <taxon>Magnoliopsida</taxon>
        <taxon>eudicotyledons</taxon>
        <taxon>Gunneridae</taxon>
        <taxon>Pentapetalae</taxon>
        <taxon>asterids</taxon>
        <taxon>campanulids</taxon>
        <taxon>Asterales</taxon>
        <taxon>Asteraceae</taxon>
        <taxon>Cichorioideae</taxon>
        <taxon>Cichorieae</taxon>
        <taxon>Cichoriinae</taxon>
        <taxon>Cichorium</taxon>
    </lineage>
</organism>
<name>A0ACB8ZTG3_CICIN</name>
<evidence type="ECO:0000313" key="1">
    <source>
        <dbReference type="EMBL" id="KAI3701001.1"/>
    </source>
</evidence>
<gene>
    <name evidence="1" type="ORF">L2E82_45642</name>
</gene>
<reference evidence="1 2" key="2">
    <citation type="journal article" date="2022" name="Mol. Ecol. Resour.">
        <title>The genomes of chicory, endive, great burdock and yacon provide insights into Asteraceae paleo-polyploidization history and plant inulin production.</title>
        <authorList>
            <person name="Fan W."/>
            <person name="Wang S."/>
            <person name="Wang H."/>
            <person name="Wang A."/>
            <person name="Jiang F."/>
            <person name="Liu H."/>
            <person name="Zhao H."/>
            <person name="Xu D."/>
            <person name="Zhang Y."/>
        </authorList>
    </citation>
    <scope>NUCLEOTIDE SEQUENCE [LARGE SCALE GENOMIC DNA]</scope>
    <source>
        <strain evidence="2">cv. Punajuju</strain>
        <tissue evidence="1">Leaves</tissue>
    </source>
</reference>
<keyword evidence="2" id="KW-1185">Reference proteome</keyword>
<sequence>MLPFVGESYPTARSRINRYARGLPAEYELEVKRAETLDDAIIAARNVEDVGKRRALERQAFGDKRKFSGGGGGSNKKGKSSSNQSKQGDSKKCDKCGKDHIGDCRSGSGACYNCGRFGHKSKECKMKSVSEIEYYSCHEKGHYSFNCLKKGGETLMSTSQKKTEPQKVKSRAFQLTREEAKETYDVVSGTLLVNSLHAYVLFDSGASYSFVSHEFGLKLNVPLESLDTLYEVEIASGKFVEVGHMYRNCELIIDDRKFSLNLLPIGVKFFDIVIGMDWLGANDAKISCGKKIVSIRIPDGNKVYVYGDKRNHVPSLISAVKSRKCLLKGCCSFLAYVMTNEKEKKSIHDIKVVRDYPEVFPDDLPGLPPERQVGFRIDLIPGATPIARAPYRLAPTEMRELMSQLQELLDKGFIRPSSSPWCAPVLFVKKKDGSMHMCIDYRELNKITIKNRYPLPRLDDLFDQLQGADYFSKIDLRSGYHQVRVKDCDVEKTAFRTRYGHYEFLVIPFGLTNAPAVFMDLMNRVCKPFLNDFVIVFIDDILIYSKSEGDHKRHLQMILEVLK</sequence>
<evidence type="ECO:0000313" key="2">
    <source>
        <dbReference type="Proteomes" id="UP001055811"/>
    </source>
</evidence>
<comment type="caution">
    <text evidence="1">The sequence shown here is derived from an EMBL/GenBank/DDBJ whole genome shotgun (WGS) entry which is preliminary data.</text>
</comment>
<dbReference type="EMBL" id="CM042016">
    <property type="protein sequence ID" value="KAI3701001.1"/>
    <property type="molecule type" value="Genomic_DNA"/>
</dbReference>
<reference evidence="2" key="1">
    <citation type="journal article" date="2022" name="Mol. Ecol. Resour.">
        <title>The genomes of chicory, endive, great burdock and yacon provide insights into Asteraceae palaeo-polyploidization history and plant inulin production.</title>
        <authorList>
            <person name="Fan W."/>
            <person name="Wang S."/>
            <person name="Wang H."/>
            <person name="Wang A."/>
            <person name="Jiang F."/>
            <person name="Liu H."/>
            <person name="Zhao H."/>
            <person name="Xu D."/>
            <person name="Zhang Y."/>
        </authorList>
    </citation>
    <scope>NUCLEOTIDE SEQUENCE [LARGE SCALE GENOMIC DNA]</scope>
    <source>
        <strain evidence="2">cv. Punajuju</strain>
    </source>
</reference>
<accession>A0ACB8ZTG3</accession>
<dbReference type="Proteomes" id="UP001055811">
    <property type="component" value="Linkage Group LG08"/>
</dbReference>
<protein>
    <submittedName>
        <fullName evidence="1">Uncharacterized protein</fullName>
    </submittedName>
</protein>
<proteinExistence type="predicted"/>